<organism evidence="1">
    <name type="scientific">bioreactor metagenome</name>
    <dbReference type="NCBI Taxonomy" id="1076179"/>
    <lineage>
        <taxon>unclassified sequences</taxon>
        <taxon>metagenomes</taxon>
        <taxon>ecological metagenomes</taxon>
    </lineage>
</organism>
<dbReference type="EMBL" id="VSSQ01040128">
    <property type="protein sequence ID" value="MPM93298.1"/>
    <property type="molecule type" value="Genomic_DNA"/>
</dbReference>
<comment type="caution">
    <text evidence="1">The sequence shown here is derived from an EMBL/GenBank/DDBJ whole genome shotgun (WGS) entry which is preliminary data.</text>
</comment>
<dbReference type="AlphaFoldDB" id="A0A645DVZ0"/>
<evidence type="ECO:0000313" key="1">
    <source>
        <dbReference type="EMBL" id="MPM93298.1"/>
    </source>
</evidence>
<sequence length="95" mass="10341">MLNIANTIPILDSSTNGAIPISKEVVAKRGNAKNGPITRYKSIVKIYAYFLLTRLAISNRPSLFDIPIAIIPKKGNPTPVIKKPIFARNTLLPAS</sequence>
<protein>
    <submittedName>
        <fullName evidence="1">Uncharacterized protein</fullName>
    </submittedName>
</protein>
<proteinExistence type="predicted"/>
<accession>A0A645DVZ0</accession>
<reference evidence="1" key="1">
    <citation type="submission" date="2019-08" db="EMBL/GenBank/DDBJ databases">
        <authorList>
            <person name="Kucharzyk K."/>
            <person name="Murdoch R.W."/>
            <person name="Higgins S."/>
            <person name="Loffler F."/>
        </authorList>
    </citation>
    <scope>NUCLEOTIDE SEQUENCE</scope>
</reference>
<name>A0A645DVZ0_9ZZZZ</name>
<gene>
    <name evidence="1" type="ORF">SDC9_140434</name>
</gene>